<gene>
    <name evidence="1" type="primary">ELP2_2</name>
    <name evidence="1" type="ORF">LTR37_015585</name>
</gene>
<accession>A0ACC3MQ65</accession>
<reference evidence="1" key="1">
    <citation type="submission" date="2023-07" db="EMBL/GenBank/DDBJ databases">
        <title>Black Yeasts Isolated from many extreme environments.</title>
        <authorList>
            <person name="Coleine C."/>
            <person name="Stajich J.E."/>
            <person name="Selbmann L."/>
        </authorList>
    </citation>
    <scope>NUCLEOTIDE SEQUENCE</scope>
    <source>
        <strain evidence="1">CCFEE 5714</strain>
    </source>
</reference>
<organism evidence="1 2">
    <name type="scientific">Vermiconidia calcicola</name>
    <dbReference type="NCBI Taxonomy" id="1690605"/>
    <lineage>
        <taxon>Eukaryota</taxon>
        <taxon>Fungi</taxon>
        <taxon>Dikarya</taxon>
        <taxon>Ascomycota</taxon>
        <taxon>Pezizomycotina</taxon>
        <taxon>Dothideomycetes</taxon>
        <taxon>Dothideomycetidae</taxon>
        <taxon>Mycosphaerellales</taxon>
        <taxon>Extremaceae</taxon>
        <taxon>Vermiconidia</taxon>
    </lineage>
</organism>
<proteinExistence type="predicted"/>
<sequence>MATLDFLAAGGNRHPSAADWAPGLMAFGAGNNLALWNPEDELCRGITALLSAHTDTINAVKILDGDTGRRIITGSADRTIHVWKATLEGSTFESIQCLTEHQGSVNVLSGLSDSGLFASGSADGTVNLWSIADSEARLVQLISLKPRYLPLTSALVQLGDGTVLLAVAGTSNRIQLYARSGDATPFELQATLAGHEGWVRSLDFDMRSSDSETDIILASASQDKYIRLWRLHRSQEPAYGLEPSDLASAPVKKSLSNKAHQVGAAKHKYNVTFEALLIGHEDWVYTVRWAPSQGKLATSTLLSASADNSIAIWRADETSGVWICETRLGEISAQKGSTTATGSTGGFWIGLWRPDGLGVTSLGRTGSWKQWAYDSSSDSWLQQMGISGHTKEVQGLAWAPDGSYLLSTGSDQTTRLFSEWKRNGNLSWHEFARPQIHGYDLNCIGALTPNQFISGADEKLLRVFNKPKVTDQLLSNLCGTKSSTEGELPDAANIPVLGLSNKAVAAAGDDNVANGTEEDEHDHPLTNVAHNAAVQLDHPPFEEHLARHSLWPEHEKLYGHGYEVSTAACSNDGMLVATACKASSIDHSVIRLYESQEWREVKPPLTAHSLTVTGLAFSPDDRYLLSVSRDRGWFVFERGQSDSKAYNLYCNNPKGHSRMILDCSWAPKDLGYVFATAGRDKAVKVWRLADGKAECVRTETTNAAVTAVAFSMKLDASNVTLAFGTEEGNVHIVRLDADSLGVLSSAMLDQKNVPSGAVNALRWRPIRYDSGDAIQGQIAVASDDASERRTLQGNTSGAVGKSGWNGLAKQSLTDLSESEASPGLGSFASPTVLRGYSYHYMLVYVSMFGLGIITIVEVVLEYQECRTVSNGRAAGAIFTFMALVFTMVSLTSHIRTYSRRKECQGERLCGSSQCVRKSVILPESSR</sequence>
<dbReference type="Proteomes" id="UP001281147">
    <property type="component" value="Unassembled WGS sequence"/>
</dbReference>
<protein>
    <submittedName>
        <fullName evidence="1">Elongator subunit elp2</fullName>
    </submittedName>
</protein>
<dbReference type="EMBL" id="JAUTXU010000176">
    <property type="protein sequence ID" value="KAK3701206.1"/>
    <property type="molecule type" value="Genomic_DNA"/>
</dbReference>
<comment type="caution">
    <text evidence="1">The sequence shown here is derived from an EMBL/GenBank/DDBJ whole genome shotgun (WGS) entry which is preliminary data.</text>
</comment>
<keyword evidence="2" id="KW-1185">Reference proteome</keyword>
<evidence type="ECO:0000313" key="2">
    <source>
        <dbReference type="Proteomes" id="UP001281147"/>
    </source>
</evidence>
<evidence type="ECO:0000313" key="1">
    <source>
        <dbReference type="EMBL" id="KAK3701206.1"/>
    </source>
</evidence>
<name>A0ACC3MQ65_9PEZI</name>